<name>A0AAV1U3S7_9STRA</name>
<dbReference type="EMBL" id="CAKLBY020000124">
    <property type="protein sequence ID" value="CAK7928467.1"/>
    <property type="molecule type" value="Genomic_DNA"/>
</dbReference>
<evidence type="ECO:0000313" key="1">
    <source>
        <dbReference type="EMBL" id="CAK7928467.1"/>
    </source>
</evidence>
<dbReference type="AlphaFoldDB" id="A0AAV1U3S7"/>
<reference evidence="1" key="1">
    <citation type="submission" date="2024-01" db="EMBL/GenBank/DDBJ databases">
        <authorList>
            <person name="Webb A."/>
        </authorList>
    </citation>
    <scope>NUCLEOTIDE SEQUENCE</scope>
    <source>
        <strain evidence="1">Pm1</strain>
    </source>
</reference>
<accession>A0AAV1U3S7</accession>
<gene>
    <name evidence="1" type="ORF">PM001_LOCUS13617</name>
</gene>
<evidence type="ECO:0000313" key="2">
    <source>
        <dbReference type="Proteomes" id="UP001162060"/>
    </source>
</evidence>
<organism evidence="1 2">
    <name type="scientific">Peronospora matthiolae</name>
    <dbReference type="NCBI Taxonomy" id="2874970"/>
    <lineage>
        <taxon>Eukaryota</taxon>
        <taxon>Sar</taxon>
        <taxon>Stramenopiles</taxon>
        <taxon>Oomycota</taxon>
        <taxon>Peronosporomycetes</taxon>
        <taxon>Peronosporales</taxon>
        <taxon>Peronosporaceae</taxon>
        <taxon>Peronospora</taxon>
    </lineage>
</organism>
<proteinExistence type="predicted"/>
<protein>
    <submittedName>
        <fullName evidence="1">Uncharacterized protein</fullName>
    </submittedName>
</protein>
<sequence>MSVAFVRTISSSPLRDAKNTSAVESRDHLRVVPFQRASLVDYRSDLLMHLSCVSTSYNQLITKRTIRTFGLKLRERKSGTIVRTIVR</sequence>
<dbReference type="Proteomes" id="UP001162060">
    <property type="component" value="Unassembled WGS sequence"/>
</dbReference>
<comment type="caution">
    <text evidence="1">The sequence shown here is derived from an EMBL/GenBank/DDBJ whole genome shotgun (WGS) entry which is preliminary data.</text>
</comment>